<dbReference type="SMART" id="SM00612">
    <property type="entry name" value="Kelch"/>
    <property type="match status" value="6"/>
</dbReference>
<evidence type="ECO:0000313" key="6">
    <source>
        <dbReference type="EMBL" id="KAL3390213.1"/>
    </source>
</evidence>
<dbReference type="InterPro" id="IPR011705">
    <property type="entry name" value="BACK"/>
</dbReference>
<dbReference type="Pfam" id="PF00651">
    <property type="entry name" value="BTB"/>
    <property type="match status" value="1"/>
</dbReference>
<protein>
    <recommendedName>
        <fullName evidence="5">BTB domain-containing protein</fullName>
    </recommendedName>
</protein>
<feature type="region of interest" description="Disordered" evidence="4">
    <location>
        <begin position="1"/>
        <end position="21"/>
    </location>
</feature>
<keyword evidence="1" id="KW-0880">Kelch repeat</keyword>
<evidence type="ECO:0000256" key="2">
    <source>
        <dbReference type="ARBA" id="ARBA00022737"/>
    </source>
</evidence>
<dbReference type="InterPro" id="IPR015915">
    <property type="entry name" value="Kelch-typ_b-propeller"/>
</dbReference>
<gene>
    <name evidence="6" type="ORF">TKK_015014</name>
</gene>
<dbReference type="CDD" id="cd18247">
    <property type="entry name" value="BTB_POZ_KLHL18"/>
    <property type="match status" value="1"/>
</dbReference>
<dbReference type="InterPro" id="IPR011333">
    <property type="entry name" value="SKP1/BTB/POZ_sf"/>
</dbReference>
<accession>A0ABD2WBD4</accession>
<evidence type="ECO:0000313" key="7">
    <source>
        <dbReference type="Proteomes" id="UP001627154"/>
    </source>
</evidence>
<keyword evidence="7" id="KW-1185">Reference proteome</keyword>
<dbReference type="InterPro" id="IPR000210">
    <property type="entry name" value="BTB/POZ_dom"/>
</dbReference>
<dbReference type="SMART" id="SM00225">
    <property type="entry name" value="BTB"/>
    <property type="match status" value="1"/>
</dbReference>
<feature type="compositionally biased region" description="Low complexity" evidence="4">
    <location>
        <begin position="86"/>
        <end position="97"/>
    </location>
</feature>
<dbReference type="FunFam" id="1.25.40.420:FF:000001">
    <property type="entry name" value="Kelch-like family member 12"/>
    <property type="match status" value="1"/>
</dbReference>
<dbReference type="SMART" id="SM00875">
    <property type="entry name" value="BACK"/>
    <property type="match status" value="1"/>
</dbReference>
<dbReference type="PANTHER" id="PTHR24412">
    <property type="entry name" value="KELCH PROTEIN"/>
    <property type="match status" value="1"/>
</dbReference>
<keyword evidence="2" id="KW-0677">Repeat</keyword>
<dbReference type="InterPro" id="IPR030603">
    <property type="entry name" value="KLHL18_BTB/POZ"/>
</dbReference>
<feature type="compositionally biased region" description="Polar residues" evidence="4">
    <location>
        <begin position="9"/>
        <end position="21"/>
    </location>
</feature>
<dbReference type="Gene3D" id="3.30.710.10">
    <property type="entry name" value="Potassium Channel Kv1.1, Chain A"/>
    <property type="match status" value="1"/>
</dbReference>
<evidence type="ECO:0000256" key="1">
    <source>
        <dbReference type="ARBA" id="ARBA00022441"/>
    </source>
</evidence>
<dbReference type="Gene3D" id="2.120.10.80">
    <property type="entry name" value="Kelch-type beta propeller"/>
    <property type="match status" value="2"/>
</dbReference>
<dbReference type="SUPFAM" id="SSF117281">
    <property type="entry name" value="Kelch motif"/>
    <property type="match status" value="2"/>
</dbReference>
<dbReference type="AlphaFoldDB" id="A0ABD2WBD4"/>
<dbReference type="Pfam" id="PF01344">
    <property type="entry name" value="Kelch_1"/>
    <property type="match status" value="2"/>
</dbReference>
<organism evidence="6 7">
    <name type="scientific">Trichogramma kaykai</name>
    <dbReference type="NCBI Taxonomy" id="54128"/>
    <lineage>
        <taxon>Eukaryota</taxon>
        <taxon>Metazoa</taxon>
        <taxon>Ecdysozoa</taxon>
        <taxon>Arthropoda</taxon>
        <taxon>Hexapoda</taxon>
        <taxon>Insecta</taxon>
        <taxon>Pterygota</taxon>
        <taxon>Neoptera</taxon>
        <taxon>Endopterygota</taxon>
        <taxon>Hymenoptera</taxon>
        <taxon>Apocrita</taxon>
        <taxon>Proctotrupomorpha</taxon>
        <taxon>Chalcidoidea</taxon>
        <taxon>Trichogrammatidae</taxon>
        <taxon>Trichogramma</taxon>
    </lineage>
</organism>
<dbReference type="PROSITE" id="PS50097">
    <property type="entry name" value="BTB"/>
    <property type="match status" value="1"/>
</dbReference>
<dbReference type="Gene3D" id="1.25.40.420">
    <property type="match status" value="1"/>
</dbReference>
<dbReference type="SUPFAM" id="SSF54695">
    <property type="entry name" value="POZ domain"/>
    <property type="match status" value="1"/>
</dbReference>
<feature type="domain" description="BTB" evidence="5">
    <location>
        <begin position="212"/>
        <end position="279"/>
    </location>
</feature>
<feature type="compositionally biased region" description="Polar residues" evidence="4">
    <location>
        <begin position="98"/>
        <end position="117"/>
    </location>
</feature>
<dbReference type="Pfam" id="PF07707">
    <property type="entry name" value="BACK"/>
    <property type="match status" value="1"/>
</dbReference>
<dbReference type="Proteomes" id="UP001627154">
    <property type="component" value="Unassembled WGS sequence"/>
</dbReference>
<evidence type="ECO:0000256" key="4">
    <source>
        <dbReference type="SAM" id="MobiDB-lite"/>
    </source>
</evidence>
<keyword evidence="3" id="KW-0009">Actin-binding</keyword>
<dbReference type="GO" id="GO:0003779">
    <property type="term" value="F:actin binding"/>
    <property type="evidence" value="ECO:0007669"/>
    <property type="project" value="UniProtKB-KW"/>
</dbReference>
<proteinExistence type="predicted"/>
<feature type="region of interest" description="Disordered" evidence="4">
    <location>
        <begin position="86"/>
        <end position="151"/>
    </location>
</feature>
<evidence type="ECO:0000256" key="3">
    <source>
        <dbReference type="ARBA" id="ARBA00023203"/>
    </source>
</evidence>
<evidence type="ECO:0000259" key="5">
    <source>
        <dbReference type="PROSITE" id="PS50097"/>
    </source>
</evidence>
<dbReference type="InterPro" id="IPR006652">
    <property type="entry name" value="Kelch_1"/>
</dbReference>
<dbReference type="Pfam" id="PF24681">
    <property type="entry name" value="Kelch_KLHDC2_KLHL20_DRC7"/>
    <property type="match status" value="1"/>
</dbReference>
<sequence>MENRRLFEQYNTQRKSAAPSIQQRQSFYYNQQRQLAQSRRFAAHSQLYASPARLQQQQQQQQQQRQQTRYHNNIYSISTAGSAGVVAGAASQQQQQQHDWQQRSNVATMSQSSFQQPRHNDNNDSDSQHNSSKMEAPATESGSSKNKEQPIVANRSDQLGLLRFASIVRNLPPPDESIDYSNYEKPVVYKNTDHFPASFPTFESIRRQGKLCDVTLKVDDQSFSAHRLVLAATIPYFHGMFLNDMAESKQKCITLQGFDSTALESFINYAYTGHIVLTNSNVQSIMVGASFLGLPNVKTACADFLHLRFNPNNVLGIRNFADMLSCAPLLDQSTKYIQRYFEDVSRSDEFLGLGFEELRDLVACDELNVSSEKDVFEAVTRWIKHDCEHRSDHLAELMSLVRLPLLSPEYLVDTVAKEELIRTSHECRDLLDEAKDYHLIPNRRDLIEKFRVRPRCNYIKGYIFAVGGLTKFGDSLSTVEVYDPFTEKWKTSEPMTTLRSRVGVSVHKNKLYAFGGYNGSERLRTVEVYDPAMKNWKIVASMHCKRSAVGTASLSEYIYICGGYDGVTSMKTVERYCPETDKWDMVAPMNKHRSAGGVVAFQGYVYALGGHDGLSIYDSVERYDPRNDTWTLVKPMLTRRCRLGVAILNGKLYVCGGYDGSTFLSSVEAYDARTDTWEYVAPMNVTRSRAALVANMGKLWAIGGYDGFTNLSTVEVYDPDTNAWTFASSMYAHEGGVGVGVILQ</sequence>
<dbReference type="EMBL" id="JBJJXI010000121">
    <property type="protein sequence ID" value="KAL3390213.1"/>
    <property type="molecule type" value="Genomic_DNA"/>
</dbReference>
<comment type="caution">
    <text evidence="6">The sequence shown here is derived from an EMBL/GenBank/DDBJ whole genome shotgun (WGS) entry which is preliminary data.</text>
</comment>
<reference evidence="6 7" key="1">
    <citation type="journal article" date="2024" name="bioRxiv">
        <title>A reference genome for Trichogramma kaykai: A tiny desert-dwelling parasitoid wasp with competing sex-ratio distorters.</title>
        <authorList>
            <person name="Culotta J."/>
            <person name="Lindsey A.R."/>
        </authorList>
    </citation>
    <scope>NUCLEOTIDE SEQUENCE [LARGE SCALE GENOMIC DNA]</scope>
    <source>
        <strain evidence="6 7">KSX58</strain>
    </source>
</reference>
<name>A0ABD2WBD4_9HYME</name>
<dbReference type="PANTHER" id="PTHR24412:SF497">
    <property type="entry name" value="KELCH-LIKE PROTEIN 18"/>
    <property type="match status" value="1"/>
</dbReference>